<comment type="similarity">
    <text evidence="5">Belongs to the tannase family.</text>
</comment>
<dbReference type="PANTHER" id="PTHR33938:SF7">
    <property type="entry name" value="CARBOXYLIC ESTER HYDROLASE"/>
    <property type="match status" value="1"/>
</dbReference>
<name>A0AAD9FMM7_PAPLA</name>
<sequence length="115" mass="13077">MYPGTNQSECLDEMGDWYQFYLIPGAAHCSVNSLQPGPYPRKNMETMIDWVELGVRPSNLNATVSTGAYAGEVQELCSWPLRPYWTVNSTFECVYDDASVQTWTYNFDAFGFAVY</sequence>
<evidence type="ECO:0000256" key="1">
    <source>
        <dbReference type="ARBA" id="ARBA00022487"/>
    </source>
</evidence>
<dbReference type="Proteomes" id="UP001182556">
    <property type="component" value="Unassembled WGS sequence"/>
</dbReference>
<proteinExistence type="inferred from homology"/>
<dbReference type="EC" id="3.1.1.-" evidence="5"/>
<evidence type="ECO:0000256" key="4">
    <source>
        <dbReference type="ARBA" id="ARBA00023157"/>
    </source>
</evidence>
<keyword evidence="7" id="KW-1185">Reference proteome</keyword>
<dbReference type="Pfam" id="PF07519">
    <property type="entry name" value="Tannase"/>
    <property type="match status" value="1"/>
</dbReference>
<keyword evidence="4" id="KW-1015">Disulfide bond</keyword>
<gene>
    <name evidence="6" type="ORF">DB88DRAFT_86950</name>
</gene>
<keyword evidence="1" id="KW-0719">Serine esterase</keyword>
<dbReference type="InterPro" id="IPR011118">
    <property type="entry name" value="Tannase/feruloyl_esterase"/>
</dbReference>
<protein>
    <recommendedName>
        <fullName evidence="5">Carboxylic ester hydrolase</fullName>
        <ecNumber evidence="5">3.1.1.-</ecNumber>
    </recommendedName>
</protein>
<evidence type="ECO:0000256" key="2">
    <source>
        <dbReference type="ARBA" id="ARBA00022729"/>
    </source>
</evidence>
<organism evidence="6 7">
    <name type="scientific">Papiliotrema laurentii</name>
    <name type="common">Cryptococcus laurentii</name>
    <dbReference type="NCBI Taxonomy" id="5418"/>
    <lineage>
        <taxon>Eukaryota</taxon>
        <taxon>Fungi</taxon>
        <taxon>Dikarya</taxon>
        <taxon>Basidiomycota</taxon>
        <taxon>Agaricomycotina</taxon>
        <taxon>Tremellomycetes</taxon>
        <taxon>Tremellales</taxon>
        <taxon>Rhynchogastremaceae</taxon>
        <taxon>Papiliotrema</taxon>
    </lineage>
</organism>
<comment type="caution">
    <text evidence="6">The sequence shown here is derived from an EMBL/GenBank/DDBJ whole genome shotgun (WGS) entry which is preliminary data.</text>
</comment>
<keyword evidence="3 5" id="KW-0378">Hydrolase</keyword>
<accession>A0AAD9FMM7</accession>
<evidence type="ECO:0000313" key="6">
    <source>
        <dbReference type="EMBL" id="KAK1921101.1"/>
    </source>
</evidence>
<evidence type="ECO:0000313" key="7">
    <source>
        <dbReference type="Proteomes" id="UP001182556"/>
    </source>
</evidence>
<evidence type="ECO:0000256" key="3">
    <source>
        <dbReference type="ARBA" id="ARBA00022801"/>
    </source>
</evidence>
<dbReference type="GO" id="GO:0052689">
    <property type="term" value="F:carboxylic ester hydrolase activity"/>
    <property type="evidence" value="ECO:0007669"/>
    <property type="project" value="UniProtKB-KW"/>
</dbReference>
<evidence type="ECO:0000256" key="5">
    <source>
        <dbReference type="RuleBase" id="RU361238"/>
    </source>
</evidence>
<reference evidence="6" key="1">
    <citation type="submission" date="2023-02" db="EMBL/GenBank/DDBJ databases">
        <title>Identification and recombinant expression of a fungal hydrolase from Papiliotrema laurentii that hydrolyzes apple cutin and clears colloidal polyester polyurethane.</title>
        <authorList>
            <consortium name="DOE Joint Genome Institute"/>
            <person name="Roman V.A."/>
            <person name="Bojanowski C."/>
            <person name="Crable B.R."/>
            <person name="Wagner D.N."/>
            <person name="Hung C.S."/>
            <person name="Nadeau L.J."/>
            <person name="Schratz L."/>
            <person name="Haridas S."/>
            <person name="Pangilinan J."/>
            <person name="Lipzen A."/>
            <person name="Na H."/>
            <person name="Yan M."/>
            <person name="Ng V."/>
            <person name="Grigoriev I.V."/>
            <person name="Spatafora J.W."/>
            <person name="Barlow D."/>
            <person name="Biffinger J."/>
            <person name="Kelley-Loughnane N."/>
            <person name="Varaljay V.A."/>
            <person name="Crookes-Goodson W.J."/>
        </authorList>
    </citation>
    <scope>NUCLEOTIDE SEQUENCE</scope>
    <source>
        <strain evidence="6">5307AH</strain>
    </source>
</reference>
<dbReference type="PANTHER" id="PTHR33938">
    <property type="entry name" value="FERULOYL ESTERASE B-RELATED"/>
    <property type="match status" value="1"/>
</dbReference>
<keyword evidence="2" id="KW-0732">Signal</keyword>
<dbReference type="AlphaFoldDB" id="A0AAD9FMM7"/>
<dbReference type="EMBL" id="JAODAN010000011">
    <property type="protein sequence ID" value="KAK1921101.1"/>
    <property type="molecule type" value="Genomic_DNA"/>
</dbReference>